<dbReference type="InterPro" id="IPR036388">
    <property type="entry name" value="WH-like_DNA-bd_sf"/>
</dbReference>
<gene>
    <name evidence="6" type="ORF">PTE31013_02190</name>
</gene>
<protein>
    <submittedName>
        <fullName evidence="6">LysR family transcriptional regulator</fullName>
    </submittedName>
</protein>
<dbReference type="GO" id="GO:0043565">
    <property type="term" value="F:sequence-specific DNA binding"/>
    <property type="evidence" value="ECO:0007669"/>
    <property type="project" value="TreeGrafter"/>
</dbReference>
<dbReference type="SUPFAM" id="SSF46785">
    <property type="entry name" value="Winged helix' DNA-binding domain"/>
    <property type="match status" value="1"/>
</dbReference>
<evidence type="ECO:0000259" key="5">
    <source>
        <dbReference type="PROSITE" id="PS50931"/>
    </source>
</evidence>
<dbReference type="PANTHER" id="PTHR30537:SF5">
    <property type="entry name" value="HTH-TYPE TRANSCRIPTIONAL ACTIVATOR TTDR-RELATED"/>
    <property type="match status" value="1"/>
</dbReference>
<dbReference type="EMBL" id="CABPRU010000004">
    <property type="protein sequence ID" value="VVE01954.1"/>
    <property type="molecule type" value="Genomic_DNA"/>
</dbReference>
<evidence type="ECO:0000313" key="6">
    <source>
        <dbReference type="EMBL" id="VVE01954.1"/>
    </source>
</evidence>
<proteinExistence type="inferred from homology"/>
<reference evidence="6 7" key="1">
    <citation type="submission" date="2019-08" db="EMBL/GenBank/DDBJ databases">
        <authorList>
            <person name="Peeters C."/>
        </authorList>
    </citation>
    <scope>NUCLEOTIDE SEQUENCE [LARGE SCALE GENOMIC DNA]</scope>
    <source>
        <strain evidence="6 7">LMG 31013</strain>
    </source>
</reference>
<keyword evidence="4" id="KW-0804">Transcription</keyword>
<sequence>MLKDLEVFVAVVAAGNFSTAALDLDVAVSSVTRRIEGLEQALGVTLFRRGSRKLVLTDAGQFFLGTARNVLSELSEAREAMSNSDAELRGQLTVAAPGVFGRMHVAPAVQSFLRTYPGIEVDLRLSDRLIDLSVDRVDIAIRIGRLTDGELIASHLAPLRRLLCASPGYLEKYGRPETLKDLLDHECLTVSSKPTPRGWWTFPGLNRGAPLPIKGRLQCDDTETLLDAAVAGFGIVHLATWLVDERLRRGELVSLFPSEDGSAAKDAPAIHAVRLPGRSHVKKARLFLEHMRDHVGTPPYWDQTSSRGPEATRNR</sequence>
<name>A0A5E4UQX8_9BURK</name>
<accession>A0A5E4UQX8</accession>
<keyword evidence="2" id="KW-0805">Transcription regulation</keyword>
<dbReference type="PANTHER" id="PTHR30537">
    <property type="entry name" value="HTH-TYPE TRANSCRIPTIONAL REGULATOR"/>
    <property type="match status" value="1"/>
</dbReference>
<dbReference type="AlphaFoldDB" id="A0A5E4UQX8"/>
<dbReference type="InterPro" id="IPR058163">
    <property type="entry name" value="LysR-type_TF_proteobact-type"/>
</dbReference>
<dbReference type="CDD" id="cd08422">
    <property type="entry name" value="PBP2_CrgA_like"/>
    <property type="match status" value="1"/>
</dbReference>
<dbReference type="InterPro" id="IPR005119">
    <property type="entry name" value="LysR_subst-bd"/>
</dbReference>
<dbReference type="Gene3D" id="3.40.190.290">
    <property type="match status" value="1"/>
</dbReference>
<dbReference type="RefSeq" id="WP_150612821.1">
    <property type="nucleotide sequence ID" value="NZ_CABPRU010000004.1"/>
</dbReference>
<dbReference type="GO" id="GO:0006351">
    <property type="term" value="P:DNA-templated transcription"/>
    <property type="evidence" value="ECO:0007669"/>
    <property type="project" value="TreeGrafter"/>
</dbReference>
<evidence type="ECO:0000256" key="1">
    <source>
        <dbReference type="ARBA" id="ARBA00009437"/>
    </source>
</evidence>
<dbReference type="Proteomes" id="UP000334380">
    <property type="component" value="Unassembled WGS sequence"/>
</dbReference>
<organism evidence="6 7">
    <name type="scientific">Pandoraea terrigena</name>
    <dbReference type="NCBI Taxonomy" id="2508292"/>
    <lineage>
        <taxon>Bacteria</taxon>
        <taxon>Pseudomonadati</taxon>
        <taxon>Pseudomonadota</taxon>
        <taxon>Betaproteobacteria</taxon>
        <taxon>Burkholderiales</taxon>
        <taxon>Burkholderiaceae</taxon>
        <taxon>Pandoraea</taxon>
    </lineage>
</organism>
<dbReference type="GO" id="GO:0003700">
    <property type="term" value="F:DNA-binding transcription factor activity"/>
    <property type="evidence" value="ECO:0007669"/>
    <property type="project" value="InterPro"/>
</dbReference>
<keyword evidence="7" id="KW-1185">Reference proteome</keyword>
<dbReference type="Gene3D" id="1.10.10.10">
    <property type="entry name" value="Winged helix-like DNA-binding domain superfamily/Winged helix DNA-binding domain"/>
    <property type="match status" value="1"/>
</dbReference>
<dbReference type="FunFam" id="1.10.10.10:FF:000001">
    <property type="entry name" value="LysR family transcriptional regulator"/>
    <property type="match status" value="1"/>
</dbReference>
<dbReference type="Pfam" id="PF03466">
    <property type="entry name" value="LysR_substrate"/>
    <property type="match status" value="1"/>
</dbReference>
<dbReference type="Pfam" id="PF00126">
    <property type="entry name" value="HTH_1"/>
    <property type="match status" value="1"/>
</dbReference>
<dbReference type="OrthoDB" id="8885940at2"/>
<evidence type="ECO:0000256" key="4">
    <source>
        <dbReference type="ARBA" id="ARBA00023163"/>
    </source>
</evidence>
<feature type="domain" description="HTH lysR-type" evidence="5">
    <location>
        <begin position="1"/>
        <end position="57"/>
    </location>
</feature>
<dbReference type="PROSITE" id="PS50931">
    <property type="entry name" value="HTH_LYSR"/>
    <property type="match status" value="1"/>
</dbReference>
<dbReference type="SUPFAM" id="SSF53850">
    <property type="entry name" value="Periplasmic binding protein-like II"/>
    <property type="match status" value="1"/>
</dbReference>
<dbReference type="InterPro" id="IPR000847">
    <property type="entry name" value="LysR_HTH_N"/>
</dbReference>
<evidence type="ECO:0000313" key="7">
    <source>
        <dbReference type="Proteomes" id="UP000334380"/>
    </source>
</evidence>
<dbReference type="InterPro" id="IPR036390">
    <property type="entry name" value="WH_DNA-bd_sf"/>
</dbReference>
<keyword evidence="3" id="KW-0238">DNA-binding</keyword>
<comment type="similarity">
    <text evidence="1">Belongs to the LysR transcriptional regulatory family.</text>
</comment>
<evidence type="ECO:0000256" key="2">
    <source>
        <dbReference type="ARBA" id="ARBA00023015"/>
    </source>
</evidence>
<evidence type="ECO:0000256" key="3">
    <source>
        <dbReference type="ARBA" id="ARBA00023125"/>
    </source>
</evidence>